<feature type="transmembrane region" description="Helical" evidence="1">
    <location>
        <begin position="35"/>
        <end position="51"/>
    </location>
</feature>
<feature type="transmembrane region" description="Helical" evidence="1">
    <location>
        <begin position="57"/>
        <end position="76"/>
    </location>
</feature>
<comment type="caution">
    <text evidence="2">The sequence shown here is derived from an EMBL/GenBank/DDBJ whole genome shotgun (WGS) entry which is preliminary data.</text>
</comment>
<sequence>MDFSAQWLDWMQWPAMLATVLAAWLVGSDRERRRSAGFWVFLASNALWIVWGVHDGAMALIALQLALAALNLRGVFKAKAKVKQQARPAAAS</sequence>
<keyword evidence="1" id="KW-0472">Membrane</keyword>
<evidence type="ECO:0000313" key="2">
    <source>
        <dbReference type="EMBL" id="MFC5498883.1"/>
    </source>
</evidence>
<keyword evidence="3" id="KW-1185">Reference proteome</keyword>
<feature type="transmembrane region" description="Helical" evidence="1">
    <location>
        <begin position="12"/>
        <end position="28"/>
    </location>
</feature>
<accession>A0ABW0NGW5</accession>
<dbReference type="EMBL" id="JBHSMF010000009">
    <property type="protein sequence ID" value="MFC5498883.1"/>
    <property type="molecule type" value="Genomic_DNA"/>
</dbReference>
<evidence type="ECO:0000313" key="3">
    <source>
        <dbReference type="Proteomes" id="UP001596037"/>
    </source>
</evidence>
<dbReference type="RefSeq" id="WP_376850960.1">
    <property type="nucleotide sequence ID" value="NZ_JBHSMF010000009.1"/>
</dbReference>
<evidence type="ECO:0000256" key="1">
    <source>
        <dbReference type="SAM" id="Phobius"/>
    </source>
</evidence>
<reference evidence="3" key="1">
    <citation type="journal article" date="2019" name="Int. J. Syst. Evol. Microbiol.">
        <title>The Global Catalogue of Microorganisms (GCM) 10K type strain sequencing project: providing services to taxonomists for standard genome sequencing and annotation.</title>
        <authorList>
            <consortium name="The Broad Institute Genomics Platform"/>
            <consortium name="The Broad Institute Genome Sequencing Center for Infectious Disease"/>
            <person name="Wu L."/>
            <person name="Ma J."/>
        </authorList>
    </citation>
    <scope>NUCLEOTIDE SEQUENCE [LARGE SCALE GENOMIC DNA]</scope>
    <source>
        <strain evidence="3">CCUG 57401</strain>
    </source>
</reference>
<dbReference type="Proteomes" id="UP001596037">
    <property type="component" value="Unassembled WGS sequence"/>
</dbReference>
<name>A0ABW0NGW5_9BURK</name>
<evidence type="ECO:0008006" key="4">
    <source>
        <dbReference type="Google" id="ProtNLM"/>
    </source>
</evidence>
<keyword evidence="1" id="KW-1133">Transmembrane helix</keyword>
<protein>
    <recommendedName>
        <fullName evidence="4">Amino acid transporter</fullName>
    </recommendedName>
</protein>
<proteinExistence type="predicted"/>
<organism evidence="2 3">
    <name type="scientific">Caenimonas terrae</name>
    <dbReference type="NCBI Taxonomy" id="696074"/>
    <lineage>
        <taxon>Bacteria</taxon>
        <taxon>Pseudomonadati</taxon>
        <taxon>Pseudomonadota</taxon>
        <taxon>Betaproteobacteria</taxon>
        <taxon>Burkholderiales</taxon>
        <taxon>Comamonadaceae</taxon>
        <taxon>Caenimonas</taxon>
    </lineage>
</organism>
<gene>
    <name evidence="2" type="ORF">ACFPOE_15145</name>
</gene>
<keyword evidence="1" id="KW-0812">Transmembrane</keyword>